<keyword evidence="1" id="KW-0812">Transmembrane</keyword>
<proteinExistence type="predicted"/>
<feature type="transmembrane region" description="Helical" evidence="1">
    <location>
        <begin position="80"/>
        <end position="98"/>
    </location>
</feature>
<protein>
    <submittedName>
        <fullName evidence="2">Uncharacterized protein</fullName>
    </submittedName>
</protein>
<dbReference type="PANTHER" id="PTHR38454:SF1">
    <property type="entry name" value="INTEGRAL MEMBRANE PROTEIN"/>
    <property type="match status" value="1"/>
</dbReference>
<name>A0A414SAJ2_9FIRM</name>
<organism evidence="2 3">
    <name type="scientific">Blautia obeum</name>
    <dbReference type="NCBI Taxonomy" id="40520"/>
    <lineage>
        <taxon>Bacteria</taxon>
        <taxon>Bacillati</taxon>
        <taxon>Bacillota</taxon>
        <taxon>Clostridia</taxon>
        <taxon>Lachnospirales</taxon>
        <taxon>Lachnospiraceae</taxon>
        <taxon>Blautia</taxon>
    </lineage>
</organism>
<evidence type="ECO:0000313" key="3">
    <source>
        <dbReference type="Proteomes" id="UP000284220"/>
    </source>
</evidence>
<dbReference type="PANTHER" id="PTHR38454">
    <property type="entry name" value="INTEGRAL MEMBRANE PROTEIN-RELATED"/>
    <property type="match status" value="1"/>
</dbReference>
<evidence type="ECO:0000313" key="2">
    <source>
        <dbReference type="EMBL" id="RHG16085.1"/>
    </source>
</evidence>
<reference evidence="2 3" key="1">
    <citation type="submission" date="2018-08" db="EMBL/GenBank/DDBJ databases">
        <title>A genome reference for cultivated species of the human gut microbiota.</title>
        <authorList>
            <person name="Zou Y."/>
            <person name="Xue W."/>
            <person name="Luo G."/>
        </authorList>
    </citation>
    <scope>NUCLEOTIDE SEQUENCE [LARGE SCALE GENOMIC DNA]</scope>
    <source>
        <strain evidence="2 3">AM22-9LB</strain>
    </source>
</reference>
<dbReference type="Pfam" id="PF09586">
    <property type="entry name" value="YfhO"/>
    <property type="match status" value="1"/>
</dbReference>
<evidence type="ECO:0000256" key="1">
    <source>
        <dbReference type="SAM" id="Phobius"/>
    </source>
</evidence>
<dbReference type="InterPro" id="IPR018580">
    <property type="entry name" value="Uncharacterised_YfhO"/>
</dbReference>
<gene>
    <name evidence="2" type="ORF">DW272_13025</name>
</gene>
<accession>A0A414SAJ2</accession>
<feature type="transmembrane region" description="Helical" evidence="1">
    <location>
        <begin position="7"/>
        <end position="34"/>
    </location>
</feature>
<dbReference type="EMBL" id="QRHZ01000007">
    <property type="protein sequence ID" value="RHG16085.1"/>
    <property type="molecule type" value="Genomic_DNA"/>
</dbReference>
<feature type="transmembrane region" description="Helical" evidence="1">
    <location>
        <begin position="110"/>
        <end position="131"/>
    </location>
</feature>
<keyword evidence="1" id="KW-0472">Membrane</keyword>
<dbReference type="Proteomes" id="UP000284220">
    <property type="component" value="Unassembled WGS sequence"/>
</dbReference>
<sequence>MKKNNRTFIFCCYAGAFFIPFILMIIILSITGIWPFGTKTILTSDLENQYVQFFSYLREIYKGNHSIFYTFSKTFGGEMLSLYAYYLMSPLNIILLFFRTEWLPQAIELLILVKISLCSLTFYFLISHLSARVRPSG</sequence>
<keyword evidence="1" id="KW-1133">Transmembrane helix</keyword>
<dbReference type="AlphaFoldDB" id="A0A414SAJ2"/>
<comment type="caution">
    <text evidence="2">The sequence shown here is derived from an EMBL/GenBank/DDBJ whole genome shotgun (WGS) entry which is preliminary data.</text>
</comment>